<dbReference type="GeneID" id="13443620"/>
<keyword evidence="5" id="KW-0833">Ubl conjugation pathway</keyword>
<dbReference type="PROSITE" id="PS50957">
    <property type="entry name" value="JOSEPHIN"/>
    <property type="match status" value="1"/>
</dbReference>
<feature type="active site" evidence="11">
    <location>
        <position position="144"/>
    </location>
</feature>
<dbReference type="GO" id="GO:0005634">
    <property type="term" value="C:nucleus"/>
    <property type="evidence" value="ECO:0007669"/>
    <property type="project" value="UniProtKB-SubCell"/>
</dbReference>
<reference evidence="17" key="3">
    <citation type="journal article" date="2012" name="PLoS Pathog.">
        <title>Comparative genomics of the apicomplexan parasites Toxoplasma gondii and Neospora caninum: Coccidia differing in host range and transmission strategy.</title>
        <authorList>
            <person name="Reid A.J."/>
            <person name="Vermont S.J."/>
            <person name="Cotton J.A."/>
            <person name="Harris D."/>
            <person name="Hill-Cawthorne G.A."/>
            <person name="Konen-Waisman S."/>
            <person name="Latham S.M."/>
            <person name="Mourier T."/>
            <person name="Norton R."/>
            <person name="Quail M.A."/>
            <person name="Sanders M."/>
            <person name="Shanmugam D."/>
            <person name="Sohal A."/>
            <person name="Wasmuth J.D."/>
            <person name="Brunk B."/>
            <person name="Grigg M.E."/>
            <person name="Howard J.C."/>
            <person name="Parkinson J."/>
            <person name="Roos D.S."/>
            <person name="Trees A.J."/>
            <person name="Berriman M."/>
            <person name="Pain A."/>
            <person name="Wastling J.M."/>
        </authorList>
    </citation>
    <scope>NUCLEOTIDE SEQUENCE [LARGE SCALE GENOMIC DNA]</scope>
    <source>
        <strain evidence="17">Liverpool</strain>
    </source>
</reference>
<dbReference type="OMA" id="ICNLEQH"/>
<dbReference type="PROSITE" id="PS50033">
    <property type="entry name" value="UBX"/>
    <property type="match status" value="1"/>
</dbReference>
<dbReference type="Gene3D" id="3.10.20.90">
    <property type="entry name" value="Phosphatidylinositol 3-kinase Catalytic Subunit, Chain A, domain 1"/>
    <property type="match status" value="1"/>
</dbReference>
<gene>
    <name evidence="16" type="ORF">BN1204_030480</name>
    <name evidence="15" type="ORF">NCLIV_030480</name>
</gene>
<dbReference type="Pfam" id="PF00789">
    <property type="entry name" value="UBX"/>
    <property type="match status" value="1"/>
</dbReference>
<dbReference type="InParanoid" id="F0VHQ0"/>
<dbReference type="Gene3D" id="1.10.287.10">
    <property type="entry name" value="S15/NS1, RNA-binding"/>
    <property type="match status" value="1"/>
</dbReference>
<evidence type="ECO:0000256" key="4">
    <source>
        <dbReference type="ARBA" id="ARBA00022670"/>
    </source>
</evidence>
<dbReference type="FunCoup" id="F0VHQ0">
    <property type="interactions" value="38"/>
</dbReference>
<dbReference type="MEROPS" id="C86.A05"/>
<evidence type="ECO:0000313" key="16">
    <source>
        <dbReference type="EMBL" id="CEL67247.1"/>
    </source>
</evidence>
<organism evidence="15 17">
    <name type="scientific">Neospora caninum (strain Liverpool)</name>
    <dbReference type="NCBI Taxonomy" id="572307"/>
    <lineage>
        <taxon>Eukaryota</taxon>
        <taxon>Sar</taxon>
        <taxon>Alveolata</taxon>
        <taxon>Apicomplexa</taxon>
        <taxon>Conoidasida</taxon>
        <taxon>Coccidia</taxon>
        <taxon>Eucoccidiorida</taxon>
        <taxon>Eimeriorina</taxon>
        <taxon>Sarcocystidae</taxon>
        <taxon>Neospora</taxon>
    </lineage>
</organism>
<dbReference type="GO" id="GO:0016579">
    <property type="term" value="P:protein deubiquitination"/>
    <property type="evidence" value="ECO:0007669"/>
    <property type="project" value="InterPro"/>
</dbReference>
<dbReference type="EMBL" id="FR823390">
    <property type="protein sequence ID" value="CBZ53261.1"/>
    <property type="molecule type" value="Genomic_DNA"/>
</dbReference>
<dbReference type="PRINTS" id="PR01233">
    <property type="entry name" value="JOSEPHIN"/>
</dbReference>
<dbReference type="EMBL" id="LN714483">
    <property type="protein sequence ID" value="CEL67247.1"/>
    <property type="molecule type" value="Genomic_DNA"/>
</dbReference>
<dbReference type="VEuPathDB" id="ToxoDB:NCLIV_030480"/>
<keyword evidence="6 11" id="KW-0378">Hydrolase</keyword>
<dbReference type="PANTHER" id="PTHR14159">
    <property type="entry name" value="ATAXIN-3-RELATED"/>
    <property type="match status" value="1"/>
</dbReference>
<evidence type="ECO:0000256" key="3">
    <source>
        <dbReference type="ARBA" id="ARBA00012759"/>
    </source>
</evidence>
<evidence type="ECO:0000256" key="1">
    <source>
        <dbReference type="ARBA" id="ARBA00000707"/>
    </source>
</evidence>
<evidence type="ECO:0000256" key="5">
    <source>
        <dbReference type="ARBA" id="ARBA00022786"/>
    </source>
</evidence>
<evidence type="ECO:0000256" key="10">
    <source>
        <dbReference type="ARBA" id="ARBA00023242"/>
    </source>
</evidence>
<dbReference type="eggNOG" id="KOG2935">
    <property type="taxonomic scope" value="Eukaryota"/>
</dbReference>
<dbReference type="PANTHER" id="PTHR14159:SF0">
    <property type="entry name" value="ATAXIN-3-RELATED"/>
    <property type="match status" value="1"/>
</dbReference>
<comment type="subcellular location">
    <subcellularLocation>
        <location evidence="2">Nucleus</location>
    </subcellularLocation>
</comment>
<evidence type="ECO:0000256" key="7">
    <source>
        <dbReference type="ARBA" id="ARBA00022807"/>
    </source>
</evidence>
<evidence type="ECO:0000256" key="9">
    <source>
        <dbReference type="ARBA" id="ARBA00023163"/>
    </source>
</evidence>
<feature type="active site" evidence="11">
    <location>
        <position position="25"/>
    </location>
</feature>
<dbReference type="PROSITE" id="PS50330">
    <property type="entry name" value="UIM"/>
    <property type="match status" value="1"/>
</dbReference>
<evidence type="ECO:0000256" key="8">
    <source>
        <dbReference type="ARBA" id="ARBA00023015"/>
    </source>
</evidence>
<keyword evidence="17" id="KW-1185">Reference proteome</keyword>
<dbReference type="SMART" id="SM01246">
    <property type="entry name" value="Josephin"/>
    <property type="match status" value="1"/>
</dbReference>
<dbReference type="InterPro" id="IPR006155">
    <property type="entry name" value="Josephin"/>
</dbReference>
<keyword evidence="4" id="KW-0645">Protease</keyword>
<dbReference type="Pfam" id="PF02099">
    <property type="entry name" value="Josephin"/>
    <property type="match status" value="1"/>
</dbReference>
<dbReference type="InterPro" id="IPR003903">
    <property type="entry name" value="UIM_dom"/>
</dbReference>
<name>F0VHQ0_NEOCL</name>
<evidence type="ECO:0000313" key="15">
    <source>
        <dbReference type="EMBL" id="CBZ53261.1"/>
    </source>
</evidence>
<sequence length="414" mass="46782">MAIRSSRGPASGVVYWEKQGADRMCALHCINSLLQGPVYDETEMSKIGYEFDRRERQLMAEGMDASAYKEFFDEESGNVAHDGYFNVSVLMECLRKQHIQCLSTSKPEVCHVLADPSREEGFIFNLNEHWFTIRKVEGIWYNLDSLKPSPVAVSAEQLKNLLTSLSIQGYVSFVARRDVGSLPAPEPQQVRMNQFYLTKRDIEELQRQAKEKEAQDAKAAAAHGDDGESKRSFLAWAPRGRREEHSWPSEGGYRLDAPGNASEEVSRSGSPEASSVGAGLEGVDDDPELREALRLSLETYKQEMQAPPEEPPADAQNICAVVVRLRNGEKVMRRFYQADTMERVFQWAEYEASQRDSTTLGSCVLVQTVPKRKFCKLGGQICLCEGDTEGIPIKDRELHELGFQRREQLMMMHL</sequence>
<dbReference type="SUPFAM" id="SSF54236">
    <property type="entry name" value="Ubiquitin-like"/>
    <property type="match status" value="1"/>
</dbReference>
<dbReference type="GO" id="GO:0006508">
    <property type="term" value="P:proteolysis"/>
    <property type="evidence" value="ECO:0007669"/>
    <property type="project" value="UniProtKB-KW"/>
</dbReference>
<feature type="domain" description="UBX" evidence="13">
    <location>
        <begin position="314"/>
        <end position="374"/>
    </location>
</feature>
<dbReference type="OrthoDB" id="10063692at2759"/>
<proteinExistence type="predicted"/>
<dbReference type="Gene3D" id="3.90.70.40">
    <property type="match status" value="1"/>
</dbReference>
<keyword evidence="10" id="KW-0539">Nucleus</keyword>
<dbReference type="EC" id="3.4.19.12" evidence="3"/>
<reference evidence="15" key="1">
    <citation type="submission" date="2011-02" db="EMBL/GenBank/DDBJ databases">
        <authorList>
            <person name="Aslett M."/>
        </authorList>
    </citation>
    <scope>NUCLEOTIDE SEQUENCE</scope>
    <source>
        <strain evidence="15">Liverpool</strain>
    </source>
</reference>
<evidence type="ECO:0000256" key="6">
    <source>
        <dbReference type="ARBA" id="ARBA00022801"/>
    </source>
</evidence>
<evidence type="ECO:0000259" key="14">
    <source>
        <dbReference type="PROSITE" id="PS50957"/>
    </source>
</evidence>
<protein>
    <recommendedName>
        <fullName evidence="3">ubiquitinyl hydrolase 1</fullName>
        <ecNumber evidence="3">3.4.19.12</ecNumber>
    </recommendedName>
</protein>
<evidence type="ECO:0000256" key="12">
    <source>
        <dbReference type="SAM" id="MobiDB-lite"/>
    </source>
</evidence>
<dbReference type="RefSeq" id="XP_003883293.1">
    <property type="nucleotide sequence ID" value="XM_003883244.1"/>
</dbReference>
<feature type="compositionally biased region" description="Basic and acidic residues" evidence="12">
    <location>
        <begin position="206"/>
        <end position="216"/>
    </location>
</feature>
<dbReference type="Proteomes" id="UP000007494">
    <property type="component" value="Chromosome VIII"/>
</dbReference>
<dbReference type="GO" id="GO:0004843">
    <property type="term" value="F:cysteine-type deubiquitinase activity"/>
    <property type="evidence" value="ECO:0007669"/>
    <property type="project" value="UniProtKB-EC"/>
</dbReference>
<evidence type="ECO:0000259" key="13">
    <source>
        <dbReference type="PROSITE" id="PS50033"/>
    </source>
</evidence>
<reference evidence="16" key="4">
    <citation type="journal article" date="2015" name="PLoS ONE">
        <title>Comprehensive Evaluation of Toxoplasma gondii VEG and Neospora caninum LIV Genomes with Tachyzoite Stage Transcriptome and Proteome Defines Novel Transcript Features.</title>
        <authorList>
            <person name="Ramaprasad A."/>
            <person name="Mourier T."/>
            <person name="Naeem R."/>
            <person name="Malas T.B."/>
            <person name="Moussa E."/>
            <person name="Panigrahi A."/>
            <person name="Vermont S.J."/>
            <person name="Otto T.D."/>
            <person name="Wastling J."/>
            <person name="Pain A."/>
        </authorList>
    </citation>
    <scope>NUCLEOTIDE SEQUENCE</scope>
    <source>
        <strain evidence="16">Liverpool</strain>
    </source>
</reference>
<feature type="domain" description="Josephin" evidence="14">
    <location>
        <begin position="12"/>
        <end position="190"/>
    </location>
</feature>
<reference evidence="15" key="2">
    <citation type="submission" date="2011-03" db="EMBL/GenBank/DDBJ databases">
        <title>Comparative genomics and transcriptomics of Neospora caninum and Toxoplasma gondii.</title>
        <authorList>
            <person name="Reid A.J."/>
            <person name="Sohal A."/>
            <person name="Harris D."/>
            <person name="Quail M."/>
            <person name="Sanders M."/>
            <person name="Berriman M."/>
            <person name="Wastling J.M."/>
            <person name="Pain A."/>
        </authorList>
    </citation>
    <scope>NUCLEOTIDE SEQUENCE</scope>
    <source>
        <strain evidence="15">Liverpool</strain>
    </source>
</reference>
<feature type="region of interest" description="Disordered" evidence="12">
    <location>
        <begin position="206"/>
        <end position="287"/>
    </location>
</feature>
<evidence type="ECO:0000313" key="17">
    <source>
        <dbReference type="Proteomes" id="UP000007494"/>
    </source>
</evidence>
<evidence type="ECO:0000256" key="11">
    <source>
        <dbReference type="PROSITE-ProRule" id="PRU00331"/>
    </source>
</evidence>
<dbReference type="AlphaFoldDB" id="F0VHQ0"/>
<evidence type="ECO:0000256" key="2">
    <source>
        <dbReference type="ARBA" id="ARBA00004123"/>
    </source>
</evidence>
<keyword evidence="9" id="KW-0804">Transcription</keyword>
<dbReference type="InterPro" id="IPR033865">
    <property type="entry name" value="Ataxin-3"/>
</dbReference>
<keyword evidence="7" id="KW-0788">Thiol protease</keyword>
<feature type="active site" evidence="11">
    <location>
        <position position="129"/>
    </location>
</feature>
<dbReference type="InterPro" id="IPR029071">
    <property type="entry name" value="Ubiquitin-like_domsf"/>
</dbReference>
<accession>F0VHQ0</accession>
<dbReference type="InterPro" id="IPR001012">
    <property type="entry name" value="UBX_dom"/>
</dbReference>
<keyword evidence="8" id="KW-0805">Transcription regulation</keyword>
<comment type="catalytic activity">
    <reaction evidence="1">
        <text>Thiol-dependent hydrolysis of ester, thioester, amide, peptide and isopeptide bonds formed by the C-terminal Gly of ubiquitin (a 76-residue protein attached to proteins as an intracellular targeting signal).</text>
        <dbReference type="EC" id="3.4.19.12"/>
    </reaction>
</comment>